<accession>A0AA41JKS1</accession>
<dbReference type="Proteomes" id="UP000682266">
    <property type="component" value="Unassembled WGS sequence"/>
</dbReference>
<organism evidence="2 3">
    <name type="scientific">Burkholderia ambifaria</name>
    <dbReference type="NCBI Taxonomy" id="152480"/>
    <lineage>
        <taxon>Bacteria</taxon>
        <taxon>Pseudomonadati</taxon>
        <taxon>Pseudomonadota</taxon>
        <taxon>Betaproteobacteria</taxon>
        <taxon>Burkholderiales</taxon>
        <taxon>Burkholderiaceae</taxon>
        <taxon>Burkholderia</taxon>
        <taxon>Burkholderia cepacia complex</taxon>
    </lineage>
</organism>
<evidence type="ECO:0000313" key="2">
    <source>
        <dbReference type="EMBL" id="MBR8130750.1"/>
    </source>
</evidence>
<dbReference type="EMBL" id="JAGSVG010000015">
    <property type="protein sequence ID" value="MBR8130750.1"/>
    <property type="molecule type" value="Genomic_DNA"/>
</dbReference>
<name>A0AA41JKS1_9BURK</name>
<evidence type="ECO:0000313" key="3">
    <source>
        <dbReference type="Proteomes" id="UP000682266"/>
    </source>
</evidence>
<evidence type="ECO:0000256" key="1">
    <source>
        <dbReference type="SAM" id="MobiDB-lite"/>
    </source>
</evidence>
<comment type="caution">
    <text evidence="2">The sequence shown here is derived from an EMBL/GenBank/DDBJ whole genome shotgun (WGS) entry which is preliminary data.</text>
</comment>
<dbReference type="RefSeq" id="WP_146124522.1">
    <property type="nucleotide sequence ID" value="NZ_CADERF010000018.1"/>
</dbReference>
<sequence>MQPTNLGRIDGYIAASEPPDSADHSQPPSPSPAAEPGKEVPASLSALRPINRTHAITAAGHAAPRRTRSAQSVRLSGAPRSVRADATAPASSDIGLRILNIDARATIDAREVQAMVKELEHVNRQLATSRLKATDLHHRFRTELARSSPTGLTEENAGKIDSLQNFIVNATAVNASLTGLIDDLRAASSVASTEAGSPAPARSRAVQRVVALTEMAAALLAKNVAWYVPPAIIRTGDVSFNDVGSMARLVVLRSTLAILAAAVSEYPLATDGQRRYTDAGGQLNQLQGFAQALDQVLALVVLLITNKVTGQDMPPMYQLAGYGLTAAGGTVQTGALNGLIFRVLKPVNGVLSSGSAQLVDDTFVPVDAYSLAAHPAGAAAEATHGVGRASPDLEHGLAGSQLNAWVDAVPATELDAMKGDLESALASVAKWRTAIIEHASDAAPGSRAATPPIDYEAHTERLRCDIGMITTAFGAFVRALPEDDERRVQIAQALAEAAHAERTIADLAGNATPRRTAFFASMALLSTIGSVLGAIGPSVHNAWLSDIKHRAAIFGVTSSVLQAFANLGQFLGGAKPGDGRLVRFLKIGLENDHNPYRAWTKNWLRSVRFLLGEFPLLQLSTTFSEMANKEAAASPAASTQSTPSAYTIRNVQETMRAVFSLAFTAFALGEEVNWYHYLGLCITALGAVVPTVIERTRAER</sequence>
<proteinExistence type="predicted"/>
<protein>
    <submittedName>
        <fullName evidence="2">Uncharacterized protein</fullName>
    </submittedName>
</protein>
<dbReference type="AlphaFoldDB" id="A0AA41JKS1"/>
<reference evidence="2" key="1">
    <citation type="submission" date="2021-04" db="EMBL/GenBank/DDBJ databases">
        <title>A collection of bacterial strains from the Burkholderia cepacia Research Laboratory and Repository.</title>
        <authorList>
            <person name="Lipuma J."/>
            <person name="Spilker T."/>
        </authorList>
    </citation>
    <scope>NUCLEOTIDE SEQUENCE</scope>
    <source>
        <strain evidence="2">AU36012</strain>
    </source>
</reference>
<gene>
    <name evidence="2" type="ORF">KDW93_17555</name>
</gene>
<feature type="region of interest" description="Disordered" evidence="1">
    <location>
        <begin position="57"/>
        <end position="87"/>
    </location>
</feature>
<feature type="region of interest" description="Disordered" evidence="1">
    <location>
        <begin position="1"/>
        <end position="42"/>
    </location>
</feature>